<feature type="compositionally biased region" description="Low complexity" evidence="1">
    <location>
        <begin position="132"/>
        <end position="146"/>
    </location>
</feature>
<comment type="caution">
    <text evidence="2">The sequence shown here is derived from an EMBL/GenBank/DDBJ whole genome shotgun (WGS) entry which is preliminary data.</text>
</comment>
<dbReference type="Proteomes" id="UP000236333">
    <property type="component" value="Unassembled WGS sequence"/>
</dbReference>
<dbReference type="OrthoDB" id="424753at2759"/>
<protein>
    <submittedName>
        <fullName evidence="2">Uncharacterized protein</fullName>
    </submittedName>
</protein>
<evidence type="ECO:0000313" key="2">
    <source>
        <dbReference type="EMBL" id="PNH07440.1"/>
    </source>
</evidence>
<evidence type="ECO:0000313" key="3">
    <source>
        <dbReference type="Proteomes" id="UP000236333"/>
    </source>
</evidence>
<feature type="region of interest" description="Disordered" evidence="1">
    <location>
        <begin position="105"/>
        <end position="146"/>
    </location>
</feature>
<sequence>PQVARQLEFRADPANGGGAEPAKRDGAFWMPYEEFLRFFRTIILCSNRLRGNLKPWAVSEDEIREARARMAAARELEQMRAEQEALEDNMSPQVQQQAIVRAAALGGAAPDRAAAATPRRKEPSSKPGPHPAAADVAAAGRVDAGK</sequence>
<feature type="compositionally biased region" description="Low complexity" evidence="1">
    <location>
        <begin position="105"/>
        <end position="117"/>
    </location>
</feature>
<feature type="non-terminal residue" evidence="2">
    <location>
        <position position="1"/>
    </location>
</feature>
<accession>A0A2J8A4J5</accession>
<reference evidence="2 3" key="1">
    <citation type="journal article" date="2017" name="Mol. Biol. Evol.">
        <title>The 4-celled Tetrabaena socialis nuclear genome reveals the essential components for genetic control of cell number at the origin of multicellularity in the volvocine lineage.</title>
        <authorList>
            <person name="Featherston J."/>
            <person name="Arakaki Y."/>
            <person name="Hanschen E.R."/>
            <person name="Ferris P.J."/>
            <person name="Michod R.E."/>
            <person name="Olson B.J.S.C."/>
            <person name="Nozaki H."/>
            <person name="Durand P.M."/>
        </authorList>
    </citation>
    <scope>NUCLEOTIDE SEQUENCE [LARGE SCALE GENOMIC DNA]</scope>
    <source>
        <strain evidence="2 3">NIES-571</strain>
    </source>
</reference>
<keyword evidence="3" id="KW-1185">Reference proteome</keyword>
<organism evidence="2 3">
    <name type="scientific">Tetrabaena socialis</name>
    <dbReference type="NCBI Taxonomy" id="47790"/>
    <lineage>
        <taxon>Eukaryota</taxon>
        <taxon>Viridiplantae</taxon>
        <taxon>Chlorophyta</taxon>
        <taxon>core chlorophytes</taxon>
        <taxon>Chlorophyceae</taxon>
        <taxon>CS clade</taxon>
        <taxon>Chlamydomonadales</taxon>
        <taxon>Tetrabaenaceae</taxon>
        <taxon>Tetrabaena</taxon>
    </lineage>
</organism>
<dbReference type="AlphaFoldDB" id="A0A2J8A4J5"/>
<evidence type="ECO:0000256" key="1">
    <source>
        <dbReference type="SAM" id="MobiDB-lite"/>
    </source>
</evidence>
<gene>
    <name evidence="2" type="ORF">TSOC_006111</name>
</gene>
<name>A0A2J8A4J5_9CHLO</name>
<dbReference type="EMBL" id="PGGS01000180">
    <property type="protein sequence ID" value="PNH07440.1"/>
    <property type="molecule type" value="Genomic_DNA"/>
</dbReference>
<feature type="non-terminal residue" evidence="2">
    <location>
        <position position="146"/>
    </location>
</feature>
<proteinExistence type="predicted"/>